<evidence type="ECO:0000256" key="2">
    <source>
        <dbReference type="SAM" id="SignalP"/>
    </source>
</evidence>
<keyword evidence="1" id="KW-1133">Transmembrane helix</keyword>
<dbReference type="HOGENOM" id="CLU_057147_0_1_1"/>
<dbReference type="OrthoDB" id="3365917at2759"/>
<feature type="transmembrane region" description="Helical" evidence="1">
    <location>
        <begin position="282"/>
        <end position="305"/>
    </location>
</feature>
<dbReference type="EMBL" id="CAFZ01000810">
    <property type="protein sequence ID" value="CCA76531.1"/>
    <property type="molecule type" value="Genomic_DNA"/>
</dbReference>
<keyword evidence="1" id="KW-0812">Transmembrane</keyword>
<evidence type="ECO:0000313" key="4">
    <source>
        <dbReference type="Proteomes" id="UP000007148"/>
    </source>
</evidence>
<name>G4TYY8_SERID</name>
<evidence type="ECO:0000313" key="3">
    <source>
        <dbReference type="EMBL" id="CCA76531.1"/>
    </source>
</evidence>
<comment type="caution">
    <text evidence="3">The sequence shown here is derived from an EMBL/GenBank/DDBJ whole genome shotgun (WGS) entry which is preliminary data.</text>
</comment>
<dbReference type="eggNOG" id="ENOG502R0UT">
    <property type="taxonomic scope" value="Eukaryota"/>
</dbReference>
<keyword evidence="2" id="KW-0732">Signal</keyword>
<dbReference type="InParanoid" id="G4TYY8"/>
<gene>
    <name evidence="3" type="ORF">PIIN_10524</name>
</gene>
<reference evidence="3 4" key="1">
    <citation type="journal article" date="2011" name="PLoS Pathog.">
        <title>Endophytic Life Strategies Decoded by Genome and Transcriptome Analyses of the Mutualistic Root Symbiont Piriformospora indica.</title>
        <authorList>
            <person name="Zuccaro A."/>
            <person name="Lahrmann U."/>
            <person name="Guldener U."/>
            <person name="Langen G."/>
            <person name="Pfiffi S."/>
            <person name="Biedenkopf D."/>
            <person name="Wong P."/>
            <person name="Samans B."/>
            <person name="Grimm C."/>
            <person name="Basiewicz M."/>
            <person name="Murat C."/>
            <person name="Martin F."/>
            <person name="Kogel K.H."/>
        </authorList>
    </citation>
    <scope>NUCLEOTIDE SEQUENCE [LARGE SCALE GENOMIC DNA]</scope>
    <source>
        <strain evidence="3 4">DSM 11827</strain>
    </source>
</reference>
<evidence type="ECO:0000256" key="1">
    <source>
        <dbReference type="SAM" id="Phobius"/>
    </source>
</evidence>
<sequence>MTLFPVLSVLAILFSVVDAKGASACKSAVKAATRNVQSRVYITSSFGDAGTITAWSGGGGPVSTIPTDNGHPFGGRKYGGADRSTIYGSRVYGSGYPSGYDGSGSSTSNNNVTTTATTGRGFPYGMWPISWNQDEYFSQDVLALRPGGQLVSAQVGSTDTNKWPGLPREERYTIVGDMDSVMFMMSNLVGWCSVTMDWPKTLGSSAGLGEQNVIQYYRASSFALLFTGYNATSTASNAEAFPPLPASIADSAFLQCVNHTIGDSIPILDSAASGDGGLSEGATIGVVIACVVGAVALILCIGRALDKWPEWKESIKSWWKRIAPAAANA</sequence>
<dbReference type="AlphaFoldDB" id="G4TYY8"/>
<keyword evidence="1" id="KW-0472">Membrane</keyword>
<dbReference type="Proteomes" id="UP000007148">
    <property type="component" value="Unassembled WGS sequence"/>
</dbReference>
<organism evidence="3 4">
    <name type="scientific">Serendipita indica (strain DSM 11827)</name>
    <name type="common">Root endophyte fungus</name>
    <name type="synonym">Piriformospora indica</name>
    <dbReference type="NCBI Taxonomy" id="1109443"/>
    <lineage>
        <taxon>Eukaryota</taxon>
        <taxon>Fungi</taxon>
        <taxon>Dikarya</taxon>
        <taxon>Basidiomycota</taxon>
        <taxon>Agaricomycotina</taxon>
        <taxon>Agaricomycetes</taxon>
        <taxon>Sebacinales</taxon>
        <taxon>Serendipitaceae</taxon>
        <taxon>Serendipita</taxon>
    </lineage>
</organism>
<feature type="signal peptide" evidence="2">
    <location>
        <begin position="1"/>
        <end position="19"/>
    </location>
</feature>
<accession>G4TYY8</accession>
<keyword evidence="4" id="KW-1185">Reference proteome</keyword>
<proteinExistence type="predicted"/>
<protein>
    <submittedName>
        <fullName evidence="3">Uncharacterized protein</fullName>
    </submittedName>
</protein>
<feature type="chain" id="PRO_5003469268" evidence="2">
    <location>
        <begin position="20"/>
        <end position="329"/>
    </location>
</feature>